<comment type="caution">
    <text evidence="1">The sequence shown here is derived from an EMBL/GenBank/DDBJ whole genome shotgun (WGS) entry which is preliminary data.</text>
</comment>
<dbReference type="Proteomes" id="UP000789702">
    <property type="component" value="Unassembled WGS sequence"/>
</dbReference>
<name>A0ACA9PU37_9GLOM</name>
<evidence type="ECO:0000313" key="1">
    <source>
        <dbReference type="EMBL" id="CAG8716773.1"/>
    </source>
</evidence>
<proteinExistence type="predicted"/>
<dbReference type="EMBL" id="CAJVPU010031400">
    <property type="protein sequence ID" value="CAG8716773.1"/>
    <property type="molecule type" value="Genomic_DNA"/>
</dbReference>
<accession>A0ACA9PU37</accession>
<keyword evidence="2" id="KW-1185">Reference proteome</keyword>
<reference evidence="1" key="1">
    <citation type="submission" date="2021-06" db="EMBL/GenBank/DDBJ databases">
        <authorList>
            <person name="Kallberg Y."/>
            <person name="Tangrot J."/>
            <person name="Rosling A."/>
        </authorList>
    </citation>
    <scope>NUCLEOTIDE SEQUENCE</scope>
    <source>
        <strain evidence="1">IL203A</strain>
    </source>
</reference>
<feature type="non-terminal residue" evidence="1">
    <location>
        <position position="88"/>
    </location>
</feature>
<feature type="non-terminal residue" evidence="1">
    <location>
        <position position="1"/>
    </location>
</feature>
<sequence length="88" mass="10465">FHNKLFNQEDINLTNEDIEKHYGDYKMQKVFAHAQIMVFISHVEIWSINYNNAIKNNSSTIDLFTFSFINFPWYFALPPIIAFTMIRG</sequence>
<gene>
    <name evidence="1" type="ORF">DHETER_LOCUS12583</name>
</gene>
<protein>
    <submittedName>
        <fullName evidence="1">13731_t:CDS:1</fullName>
    </submittedName>
</protein>
<evidence type="ECO:0000313" key="2">
    <source>
        <dbReference type="Proteomes" id="UP000789702"/>
    </source>
</evidence>
<organism evidence="1 2">
    <name type="scientific">Dentiscutata heterogama</name>
    <dbReference type="NCBI Taxonomy" id="1316150"/>
    <lineage>
        <taxon>Eukaryota</taxon>
        <taxon>Fungi</taxon>
        <taxon>Fungi incertae sedis</taxon>
        <taxon>Mucoromycota</taxon>
        <taxon>Glomeromycotina</taxon>
        <taxon>Glomeromycetes</taxon>
        <taxon>Diversisporales</taxon>
        <taxon>Gigasporaceae</taxon>
        <taxon>Dentiscutata</taxon>
    </lineage>
</organism>